<reference evidence="1" key="2">
    <citation type="submission" date="2021-10" db="EMBL/GenBank/DDBJ databases">
        <authorList>
            <person name="Piombo E."/>
        </authorList>
    </citation>
    <scope>NUCLEOTIDE SEQUENCE</scope>
</reference>
<accession>A0ACA9URA7</accession>
<evidence type="ECO:0000313" key="1">
    <source>
        <dbReference type="EMBL" id="CAG9956011.1"/>
    </source>
</evidence>
<protein>
    <submittedName>
        <fullName evidence="1">Uncharacterized protein</fullName>
    </submittedName>
</protein>
<gene>
    <name evidence="1" type="ORF">CRV2_00007909</name>
</gene>
<comment type="caution">
    <text evidence="1">The sequence shown here is derived from an EMBL/GenBank/DDBJ whole genome shotgun (WGS) entry which is preliminary data.</text>
</comment>
<organism evidence="1 2">
    <name type="scientific">Clonostachys rosea f. rosea IK726</name>
    <dbReference type="NCBI Taxonomy" id="1349383"/>
    <lineage>
        <taxon>Eukaryota</taxon>
        <taxon>Fungi</taxon>
        <taxon>Dikarya</taxon>
        <taxon>Ascomycota</taxon>
        <taxon>Pezizomycotina</taxon>
        <taxon>Sordariomycetes</taxon>
        <taxon>Hypocreomycetidae</taxon>
        <taxon>Hypocreales</taxon>
        <taxon>Bionectriaceae</taxon>
        <taxon>Clonostachys</taxon>
    </lineage>
</organism>
<name>A0ACA9URA7_BIOOC</name>
<proteinExistence type="predicted"/>
<evidence type="ECO:0000313" key="2">
    <source>
        <dbReference type="Proteomes" id="UP000836387"/>
    </source>
</evidence>
<sequence length="76" mass="8808">MWRFPLPVHVASQPRSSSVASSKAKPRRDERHGFLRPRILEARYTVRDTYECETTSDYPPSQPSLKPFFSIRDSAL</sequence>
<dbReference type="Proteomes" id="UP000836387">
    <property type="component" value="Unassembled WGS sequence"/>
</dbReference>
<reference evidence="1" key="1">
    <citation type="submission" date="2020-04" db="EMBL/GenBank/DDBJ databases">
        <authorList>
            <person name="Broberg M."/>
        </authorList>
    </citation>
    <scope>NUCLEOTIDE SEQUENCE</scope>
</reference>
<keyword evidence="2" id="KW-1185">Reference proteome</keyword>
<dbReference type="EMBL" id="CADEHS020000645">
    <property type="protein sequence ID" value="CAG9956011.1"/>
    <property type="molecule type" value="Genomic_DNA"/>
</dbReference>